<proteinExistence type="predicted"/>
<name>A0A5B7CY70_PORTR</name>
<sequence>MRLCLDKERWRFSCLGHHLEEHACSEQGIRDRQINKSYAILWIQSPKSLQVLEVRRVISA</sequence>
<evidence type="ECO:0000313" key="2">
    <source>
        <dbReference type="Proteomes" id="UP000324222"/>
    </source>
</evidence>
<dbReference type="EMBL" id="VSRR010000272">
    <property type="protein sequence ID" value="MPC13306.1"/>
    <property type="molecule type" value="Genomic_DNA"/>
</dbReference>
<comment type="caution">
    <text evidence="1">The sequence shown here is derived from an EMBL/GenBank/DDBJ whole genome shotgun (WGS) entry which is preliminary data.</text>
</comment>
<gene>
    <name evidence="1" type="ORF">E2C01_006037</name>
</gene>
<keyword evidence="2" id="KW-1185">Reference proteome</keyword>
<dbReference type="Proteomes" id="UP000324222">
    <property type="component" value="Unassembled WGS sequence"/>
</dbReference>
<accession>A0A5B7CY70</accession>
<reference evidence="1 2" key="1">
    <citation type="submission" date="2019-05" db="EMBL/GenBank/DDBJ databases">
        <title>Another draft genome of Portunus trituberculatus and its Hox gene families provides insights of decapod evolution.</title>
        <authorList>
            <person name="Jeong J.-H."/>
            <person name="Song I."/>
            <person name="Kim S."/>
            <person name="Choi T."/>
            <person name="Kim D."/>
            <person name="Ryu S."/>
            <person name="Kim W."/>
        </authorList>
    </citation>
    <scope>NUCLEOTIDE SEQUENCE [LARGE SCALE GENOMIC DNA]</scope>
    <source>
        <tissue evidence="1">Muscle</tissue>
    </source>
</reference>
<organism evidence="1 2">
    <name type="scientific">Portunus trituberculatus</name>
    <name type="common">Swimming crab</name>
    <name type="synonym">Neptunus trituberculatus</name>
    <dbReference type="NCBI Taxonomy" id="210409"/>
    <lineage>
        <taxon>Eukaryota</taxon>
        <taxon>Metazoa</taxon>
        <taxon>Ecdysozoa</taxon>
        <taxon>Arthropoda</taxon>
        <taxon>Crustacea</taxon>
        <taxon>Multicrustacea</taxon>
        <taxon>Malacostraca</taxon>
        <taxon>Eumalacostraca</taxon>
        <taxon>Eucarida</taxon>
        <taxon>Decapoda</taxon>
        <taxon>Pleocyemata</taxon>
        <taxon>Brachyura</taxon>
        <taxon>Eubrachyura</taxon>
        <taxon>Portunoidea</taxon>
        <taxon>Portunidae</taxon>
        <taxon>Portuninae</taxon>
        <taxon>Portunus</taxon>
    </lineage>
</organism>
<dbReference type="AlphaFoldDB" id="A0A5B7CY70"/>
<evidence type="ECO:0000313" key="1">
    <source>
        <dbReference type="EMBL" id="MPC13306.1"/>
    </source>
</evidence>
<protein>
    <submittedName>
        <fullName evidence="1">Uncharacterized protein</fullName>
    </submittedName>
</protein>